<dbReference type="InterPro" id="IPR050570">
    <property type="entry name" value="Cell_wall_metabolism_enzyme"/>
</dbReference>
<organism evidence="4 5">
    <name type="scientific">Streptomyces radiopugnans</name>
    <dbReference type="NCBI Taxonomy" id="403935"/>
    <lineage>
        <taxon>Bacteria</taxon>
        <taxon>Bacillati</taxon>
        <taxon>Actinomycetota</taxon>
        <taxon>Actinomycetes</taxon>
        <taxon>Kitasatosporales</taxon>
        <taxon>Streptomycetaceae</taxon>
        <taxon>Streptomyces</taxon>
    </lineage>
</organism>
<dbReference type="Proteomes" id="UP000199055">
    <property type="component" value="Unassembled WGS sequence"/>
</dbReference>
<evidence type="ECO:0000256" key="1">
    <source>
        <dbReference type="SAM" id="MobiDB-lite"/>
    </source>
</evidence>
<sequence length="208" mass="22513">MGAPFNRPVTDHKGKPMQRRSRRILAAASAVAALAATAPAAVATPQETSPDAVQTLSRPNFKMPFACGQVWRGSNWNGHSPAHSVDWNHYDANGNPDDFKRRVFASAGGTVLSSHYSTTTGYGNTIVIGHGDGWRTRYAHLYNREVSKGDKVSAGQLIGRVGKSSATYSLSPHLHYEQIHNGAVVTAVVQGVGYPDYTTRYQTSNNRC</sequence>
<evidence type="ECO:0000313" key="4">
    <source>
        <dbReference type="EMBL" id="SEQ61532.1"/>
    </source>
</evidence>
<dbReference type="STRING" id="403935.SAMN05216481_11156"/>
<proteinExistence type="predicted"/>
<keyword evidence="2" id="KW-0732">Signal</keyword>
<reference evidence="4 5" key="1">
    <citation type="submission" date="2016-10" db="EMBL/GenBank/DDBJ databases">
        <authorList>
            <person name="de Groot N.N."/>
        </authorList>
    </citation>
    <scope>NUCLEOTIDE SEQUENCE [LARGE SCALE GENOMIC DNA]</scope>
    <source>
        <strain evidence="4 5">CGMCC 4.3519</strain>
    </source>
</reference>
<dbReference type="InterPro" id="IPR011055">
    <property type="entry name" value="Dup_hybrid_motif"/>
</dbReference>
<evidence type="ECO:0000313" key="5">
    <source>
        <dbReference type="Proteomes" id="UP000199055"/>
    </source>
</evidence>
<dbReference type="Pfam" id="PF01551">
    <property type="entry name" value="Peptidase_M23"/>
    <property type="match status" value="1"/>
</dbReference>
<feature type="region of interest" description="Disordered" evidence="1">
    <location>
        <begin position="1"/>
        <end position="21"/>
    </location>
</feature>
<feature type="domain" description="M23ase beta-sheet core" evidence="3">
    <location>
        <begin position="101"/>
        <end position="185"/>
    </location>
</feature>
<dbReference type="CDD" id="cd12797">
    <property type="entry name" value="M23_peptidase"/>
    <property type="match status" value="1"/>
</dbReference>
<feature type="chain" id="PRO_5011634654" evidence="2">
    <location>
        <begin position="44"/>
        <end position="208"/>
    </location>
</feature>
<dbReference type="InterPro" id="IPR016047">
    <property type="entry name" value="M23ase_b-sheet_dom"/>
</dbReference>
<dbReference type="Gene3D" id="2.70.70.10">
    <property type="entry name" value="Glucose Permease (Domain IIA)"/>
    <property type="match status" value="1"/>
</dbReference>
<feature type="signal peptide" evidence="2">
    <location>
        <begin position="1"/>
        <end position="43"/>
    </location>
</feature>
<dbReference type="PANTHER" id="PTHR21666">
    <property type="entry name" value="PEPTIDASE-RELATED"/>
    <property type="match status" value="1"/>
</dbReference>
<dbReference type="PANTHER" id="PTHR21666:SF270">
    <property type="entry name" value="MUREIN HYDROLASE ACTIVATOR ENVC"/>
    <property type="match status" value="1"/>
</dbReference>
<accession>A0A1H9HGZ4</accession>
<name>A0A1H9HGZ4_9ACTN</name>
<evidence type="ECO:0000259" key="3">
    <source>
        <dbReference type="Pfam" id="PF01551"/>
    </source>
</evidence>
<dbReference type="GO" id="GO:0004222">
    <property type="term" value="F:metalloendopeptidase activity"/>
    <property type="evidence" value="ECO:0007669"/>
    <property type="project" value="TreeGrafter"/>
</dbReference>
<keyword evidence="5" id="KW-1185">Reference proteome</keyword>
<dbReference type="SUPFAM" id="SSF51261">
    <property type="entry name" value="Duplicated hybrid motif"/>
    <property type="match status" value="1"/>
</dbReference>
<evidence type="ECO:0000256" key="2">
    <source>
        <dbReference type="SAM" id="SignalP"/>
    </source>
</evidence>
<dbReference type="AlphaFoldDB" id="A0A1H9HGZ4"/>
<dbReference type="EMBL" id="FOET01000011">
    <property type="protein sequence ID" value="SEQ61532.1"/>
    <property type="molecule type" value="Genomic_DNA"/>
</dbReference>
<gene>
    <name evidence="4" type="ORF">SAMN05216481_11156</name>
</gene>
<protein>
    <submittedName>
        <fullName evidence="4">Peptidase family M23</fullName>
    </submittedName>
</protein>